<dbReference type="EMBL" id="JAVREO010000004">
    <property type="protein sequence ID" value="MDT0266367.1"/>
    <property type="molecule type" value="Genomic_DNA"/>
</dbReference>
<dbReference type="Proteomes" id="UP001183410">
    <property type="component" value="Unassembled WGS sequence"/>
</dbReference>
<evidence type="ECO:0000259" key="1">
    <source>
        <dbReference type="Pfam" id="PF12867"/>
    </source>
</evidence>
<dbReference type="SUPFAM" id="SSF109854">
    <property type="entry name" value="DinB/YfiT-like putative metalloenzymes"/>
    <property type="match status" value="1"/>
</dbReference>
<sequence>MATPSPGSPGAQLRWQFDLAWSLFDYHLQRLVPEDFLWAPGPLVWTMHRTPEGGWRPDWANPEPDPIPVPTIGWVSWHLGWWWSTALDHARGRTPRERTEIHWPGPGDPTIAWLRALHDDWCEVLDGADADDLAAPAAYPWPADAGLRRAHLYAWANVELTKNAGEIGQLRLLRAAAG</sequence>
<name>A0ABU2JN15_9ACTN</name>
<proteinExistence type="predicted"/>
<organism evidence="2 3">
    <name type="scientific">Streptomyces chisholmiae</name>
    <dbReference type="NCBI Taxonomy" id="3075540"/>
    <lineage>
        <taxon>Bacteria</taxon>
        <taxon>Bacillati</taxon>
        <taxon>Actinomycetota</taxon>
        <taxon>Actinomycetes</taxon>
        <taxon>Kitasatosporales</taxon>
        <taxon>Streptomycetaceae</taxon>
        <taxon>Streptomyces</taxon>
    </lineage>
</organism>
<reference evidence="3" key="1">
    <citation type="submission" date="2023-07" db="EMBL/GenBank/DDBJ databases">
        <title>30 novel species of actinomycetes from the DSMZ collection.</title>
        <authorList>
            <person name="Nouioui I."/>
        </authorList>
    </citation>
    <scope>NUCLEOTIDE SEQUENCE [LARGE SCALE GENOMIC DNA]</scope>
    <source>
        <strain evidence="3">DSM 44915</strain>
    </source>
</reference>
<dbReference type="Pfam" id="PF12867">
    <property type="entry name" value="DinB_2"/>
    <property type="match status" value="1"/>
</dbReference>
<dbReference type="InterPro" id="IPR034660">
    <property type="entry name" value="DinB/YfiT-like"/>
</dbReference>
<accession>A0ABU2JN15</accession>
<dbReference type="InterPro" id="IPR024775">
    <property type="entry name" value="DinB-like"/>
</dbReference>
<keyword evidence="3" id="KW-1185">Reference proteome</keyword>
<protein>
    <submittedName>
        <fullName evidence="2">DinB family protein</fullName>
    </submittedName>
</protein>
<dbReference type="RefSeq" id="WP_311666385.1">
    <property type="nucleotide sequence ID" value="NZ_JAVREO010000004.1"/>
</dbReference>
<evidence type="ECO:0000313" key="2">
    <source>
        <dbReference type="EMBL" id="MDT0266367.1"/>
    </source>
</evidence>
<gene>
    <name evidence="2" type="ORF">RM844_08670</name>
</gene>
<comment type="caution">
    <text evidence="2">The sequence shown here is derived from an EMBL/GenBank/DDBJ whole genome shotgun (WGS) entry which is preliminary data.</text>
</comment>
<feature type="domain" description="DinB-like" evidence="1">
    <location>
        <begin position="16"/>
        <end position="167"/>
    </location>
</feature>
<evidence type="ECO:0000313" key="3">
    <source>
        <dbReference type="Proteomes" id="UP001183410"/>
    </source>
</evidence>